<reference evidence="1 2" key="1">
    <citation type="journal article" date="2024" name="J Genomics">
        <title>Draft genome sequencing and assembly of Favolaschia claudopus CIRM-BRFM 2984 isolated from oak limbs.</title>
        <authorList>
            <person name="Navarro D."/>
            <person name="Drula E."/>
            <person name="Chaduli D."/>
            <person name="Cazenave R."/>
            <person name="Ahrendt S."/>
            <person name="Wang J."/>
            <person name="Lipzen A."/>
            <person name="Daum C."/>
            <person name="Barry K."/>
            <person name="Grigoriev I.V."/>
            <person name="Favel A."/>
            <person name="Rosso M.N."/>
            <person name="Martin F."/>
        </authorList>
    </citation>
    <scope>NUCLEOTIDE SEQUENCE [LARGE SCALE GENOMIC DNA]</scope>
    <source>
        <strain evidence="1 2">CIRM-BRFM 2984</strain>
    </source>
</reference>
<name>A0AAW0DSL0_9AGAR</name>
<evidence type="ECO:0000313" key="2">
    <source>
        <dbReference type="Proteomes" id="UP001362999"/>
    </source>
</evidence>
<organism evidence="1 2">
    <name type="scientific">Favolaschia claudopus</name>
    <dbReference type="NCBI Taxonomy" id="2862362"/>
    <lineage>
        <taxon>Eukaryota</taxon>
        <taxon>Fungi</taxon>
        <taxon>Dikarya</taxon>
        <taxon>Basidiomycota</taxon>
        <taxon>Agaricomycotina</taxon>
        <taxon>Agaricomycetes</taxon>
        <taxon>Agaricomycetidae</taxon>
        <taxon>Agaricales</taxon>
        <taxon>Marasmiineae</taxon>
        <taxon>Mycenaceae</taxon>
        <taxon>Favolaschia</taxon>
    </lineage>
</organism>
<sequence length="296" mass="33791">MFAASSSACRKRWALEASTFTKLGRALAQCVNLKELRIFSPLRSNYGSFQGSLINKCSFRLTTFENHYFDNKCIMEFWRRQTEIRVVVSDRDVCSMDAQSMILPKLVAAKAYNAEDLPVERSLERIEVAYFKDFSRLVRYGASLTTLNLFAGCSIEHTVRLVADTLPNLVHFGILEREEDLDRSINPERVNHFRQCYIPKARLWQFRKLETLILQPKGYRDLAVSAHQPSSCSNGNWSREIMAACTTLRRVAISAKVSEIHGGVLTRSHSEGAIRGEPKTWSEVQALSMFWEPVGR</sequence>
<protein>
    <submittedName>
        <fullName evidence="1">Uncharacterized protein</fullName>
    </submittedName>
</protein>
<comment type="caution">
    <text evidence="1">The sequence shown here is derived from an EMBL/GenBank/DDBJ whole genome shotgun (WGS) entry which is preliminary data.</text>
</comment>
<accession>A0AAW0DSL0</accession>
<gene>
    <name evidence="1" type="ORF">R3P38DRAFT_3254566</name>
</gene>
<dbReference type="Proteomes" id="UP001362999">
    <property type="component" value="Unassembled WGS sequence"/>
</dbReference>
<evidence type="ECO:0000313" key="1">
    <source>
        <dbReference type="EMBL" id="KAK7054014.1"/>
    </source>
</evidence>
<proteinExistence type="predicted"/>
<dbReference type="EMBL" id="JAWWNJ010000006">
    <property type="protein sequence ID" value="KAK7054014.1"/>
    <property type="molecule type" value="Genomic_DNA"/>
</dbReference>
<keyword evidence="2" id="KW-1185">Reference proteome</keyword>
<dbReference type="AlphaFoldDB" id="A0AAW0DSL0"/>